<evidence type="ECO:0000256" key="3">
    <source>
        <dbReference type="ARBA" id="ARBA00022723"/>
    </source>
</evidence>
<keyword evidence="5" id="KW-0460">Magnesium</keyword>
<evidence type="ECO:0000259" key="8">
    <source>
        <dbReference type="Pfam" id="PF12804"/>
    </source>
</evidence>
<keyword evidence="10" id="KW-1185">Reference proteome</keyword>
<keyword evidence="6" id="KW-0342">GTP-binding</keyword>
<dbReference type="RefSeq" id="WP_377168578.1">
    <property type="nucleotide sequence ID" value="NZ_JBHSMQ010000005.1"/>
</dbReference>
<dbReference type="InterPro" id="IPR025877">
    <property type="entry name" value="MobA-like_NTP_Trfase"/>
</dbReference>
<feature type="domain" description="MobA-like NTP transferase" evidence="8">
    <location>
        <begin position="7"/>
        <end position="155"/>
    </location>
</feature>
<evidence type="ECO:0000256" key="2">
    <source>
        <dbReference type="ARBA" id="ARBA00022679"/>
    </source>
</evidence>
<evidence type="ECO:0000256" key="7">
    <source>
        <dbReference type="ARBA" id="ARBA00023150"/>
    </source>
</evidence>
<dbReference type="SUPFAM" id="SSF53448">
    <property type="entry name" value="Nucleotide-diphospho-sugar transferases"/>
    <property type="match status" value="1"/>
</dbReference>
<dbReference type="PANTHER" id="PTHR19136:SF81">
    <property type="entry name" value="MOLYBDENUM COFACTOR GUANYLYLTRANSFERASE"/>
    <property type="match status" value="1"/>
</dbReference>
<keyword evidence="9" id="KW-0548">Nucleotidyltransferase</keyword>
<dbReference type="InterPro" id="IPR029044">
    <property type="entry name" value="Nucleotide-diphossugar_trans"/>
</dbReference>
<dbReference type="EMBL" id="JBHSMQ010000005">
    <property type="protein sequence ID" value="MFC5456390.1"/>
    <property type="molecule type" value="Genomic_DNA"/>
</dbReference>
<dbReference type="Pfam" id="PF12804">
    <property type="entry name" value="NTP_transf_3"/>
    <property type="match status" value="1"/>
</dbReference>
<accession>A0ABW0KSM5</accession>
<sequence length="193" mass="21132">MNTPFAAVLLAGGRSTRMKQDKALLHWHGQDLWQAQLHKLQSIGAARVLLSCRSDQPLYVSPSEGVEMVHDPAGVDEGPLGAISRCLERVQMPLLVLAVDMPWMTAAFLREHLVPHTEPVVGRFFRGPHGDETLAGLYVPAMLPLMQKALGEKHLSLQPIIEAAVHSGLAITHALGDEQMPFFRNANTPADLK</sequence>
<dbReference type="GO" id="GO:0016779">
    <property type="term" value="F:nucleotidyltransferase activity"/>
    <property type="evidence" value="ECO:0007669"/>
    <property type="project" value="UniProtKB-KW"/>
</dbReference>
<dbReference type="Proteomes" id="UP001596052">
    <property type="component" value="Unassembled WGS sequence"/>
</dbReference>
<evidence type="ECO:0000256" key="1">
    <source>
        <dbReference type="ARBA" id="ARBA00022490"/>
    </source>
</evidence>
<dbReference type="PANTHER" id="PTHR19136">
    <property type="entry name" value="MOLYBDENUM COFACTOR GUANYLYLTRANSFERASE"/>
    <property type="match status" value="1"/>
</dbReference>
<keyword evidence="3" id="KW-0479">Metal-binding</keyword>
<gene>
    <name evidence="9" type="ORF">ACFQDI_16120</name>
</gene>
<keyword evidence="2" id="KW-0808">Transferase</keyword>
<evidence type="ECO:0000256" key="6">
    <source>
        <dbReference type="ARBA" id="ARBA00023134"/>
    </source>
</evidence>
<keyword evidence="7" id="KW-0501">Molybdenum cofactor biosynthesis</keyword>
<evidence type="ECO:0000256" key="4">
    <source>
        <dbReference type="ARBA" id="ARBA00022741"/>
    </source>
</evidence>
<name>A0ABW0KSM5_9BACT</name>
<evidence type="ECO:0000313" key="10">
    <source>
        <dbReference type="Proteomes" id="UP001596052"/>
    </source>
</evidence>
<comment type="caution">
    <text evidence="9">The sequence shown here is derived from an EMBL/GenBank/DDBJ whole genome shotgun (WGS) entry which is preliminary data.</text>
</comment>
<evidence type="ECO:0000313" key="9">
    <source>
        <dbReference type="EMBL" id="MFC5456390.1"/>
    </source>
</evidence>
<dbReference type="CDD" id="cd02503">
    <property type="entry name" value="MobA"/>
    <property type="match status" value="1"/>
</dbReference>
<organism evidence="9 10">
    <name type="scientific">Prosthecobacter fluviatilis</name>
    <dbReference type="NCBI Taxonomy" id="445931"/>
    <lineage>
        <taxon>Bacteria</taxon>
        <taxon>Pseudomonadati</taxon>
        <taxon>Verrucomicrobiota</taxon>
        <taxon>Verrucomicrobiia</taxon>
        <taxon>Verrucomicrobiales</taxon>
        <taxon>Verrucomicrobiaceae</taxon>
        <taxon>Prosthecobacter</taxon>
    </lineage>
</organism>
<reference evidence="10" key="1">
    <citation type="journal article" date="2019" name="Int. J. Syst. Evol. Microbiol.">
        <title>The Global Catalogue of Microorganisms (GCM) 10K type strain sequencing project: providing services to taxonomists for standard genome sequencing and annotation.</title>
        <authorList>
            <consortium name="The Broad Institute Genomics Platform"/>
            <consortium name="The Broad Institute Genome Sequencing Center for Infectious Disease"/>
            <person name="Wu L."/>
            <person name="Ma J."/>
        </authorList>
    </citation>
    <scope>NUCLEOTIDE SEQUENCE [LARGE SCALE GENOMIC DNA]</scope>
    <source>
        <strain evidence="10">CGMCC 4.1469</strain>
    </source>
</reference>
<dbReference type="InterPro" id="IPR013482">
    <property type="entry name" value="Molybde_CF_guanTrfase"/>
</dbReference>
<protein>
    <submittedName>
        <fullName evidence="9">Molybdenum cofactor guanylyltransferase</fullName>
    </submittedName>
</protein>
<keyword evidence="4" id="KW-0547">Nucleotide-binding</keyword>
<dbReference type="Gene3D" id="3.90.550.10">
    <property type="entry name" value="Spore Coat Polysaccharide Biosynthesis Protein SpsA, Chain A"/>
    <property type="match status" value="1"/>
</dbReference>
<evidence type="ECO:0000256" key="5">
    <source>
        <dbReference type="ARBA" id="ARBA00022842"/>
    </source>
</evidence>
<keyword evidence="1" id="KW-0963">Cytoplasm</keyword>
<proteinExistence type="predicted"/>